<comment type="similarity">
    <text evidence="8 9">Belongs to the TRAP transporter small permease family.</text>
</comment>
<protein>
    <recommendedName>
        <fullName evidence="9">TRAP transporter small permease protein</fullName>
    </recommendedName>
</protein>
<dbReference type="Pfam" id="PF04290">
    <property type="entry name" value="DctQ"/>
    <property type="match status" value="1"/>
</dbReference>
<evidence type="ECO:0000256" key="9">
    <source>
        <dbReference type="RuleBase" id="RU369079"/>
    </source>
</evidence>
<evidence type="ECO:0000256" key="3">
    <source>
        <dbReference type="ARBA" id="ARBA00022475"/>
    </source>
</evidence>
<evidence type="ECO:0000256" key="1">
    <source>
        <dbReference type="ARBA" id="ARBA00004429"/>
    </source>
</evidence>
<reference evidence="11 12" key="1">
    <citation type="journal article" date="2012" name="J. Bacteriol.">
        <title>Genome Sequence of Nitratireductor aquibiodomus Strain RA22.</title>
        <authorList>
            <person name="Singh A."/>
            <person name="Jangir P.K."/>
            <person name="Kumari C."/>
            <person name="Sharma R."/>
        </authorList>
    </citation>
    <scope>NUCLEOTIDE SEQUENCE [LARGE SCALE GENOMIC DNA]</scope>
    <source>
        <strain evidence="11 12">RA22</strain>
    </source>
</reference>
<keyword evidence="2 9" id="KW-0813">Transport</keyword>
<dbReference type="Proteomes" id="UP000004622">
    <property type="component" value="Unassembled WGS sequence"/>
</dbReference>
<dbReference type="GO" id="GO:0022857">
    <property type="term" value="F:transmembrane transporter activity"/>
    <property type="evidence" value="ECO:0007669"/>
    <property type="project" value="UniProtKB-UniRule"/>
</dbReference>
<evidence type="ECO:0000256" key="4">
    <source>
        <dbReference type="ARBA" id="ARBA00022519"/>
    </source>
</evidence>
<dbReference type="AlphaFoldDB" id="I5C719"/>
<organism evidence="11 12">
    <name type="scientific">Nitratireductor aquibiodomus RA22</name>
    <dbReference type="NCBI Taxonomy" id="1189611"/>
    <lineage>
        <taxon>Bacteria</taxon>
        <taxon>Pseudomonadati</taxon>
        <taxon>Pseudomonadota</taxon>
        <taxon>Alphaproteobacteria</taxon>
        <taxon>Hyphomicrobiales</taxon>
        <taxon>Phyllobacteriaceae</taxon>
        <taxon>Nitratireductor</taxon>
    </lineage>
</organism>
<comment type="function">
    <text evidence="9">Part of the tripartite ATP-independent periplasmic (TRAP) transport system.</text>
</comment>
<dbReference type="PANTHER" id="PTHR35011">
    <property type="entry name" value="2,3-DIKETO-L-GULONATE TRAP TRANSPORTER SMALL PERMEASE PROTEIN YIAM"/>
    <property type="match status" value="1"/>
</dbReference>
<dbReference type="PANTHER" id="PTHR35011:SF4">
    <property type="entry name" value="SLL1102 PROTEIN"/>
    <property type="match status" value="1"/>
</dbReference>
<keyword evidence="3" id="KW-1003">Cell membrane</keyword>
<evidence type="ECO:0000256" key="2">
    <source>
        <dbReference type="ARBA" id="ARBA00022448"/>
    </source>
</evidence>
<comment type="caution">
    <text evidence="11">The sequence shown here is derived from an EMBL/GenBank/DDBJ whole genome shotgun (WGS) entry which is preliminary data.</text>
</comment>
<feature type="transmembrane region" description="Helical" evidence="9">
    <location>
        <begin position="64"/>
        <end position="81"/>
    </location>
</feature>
<dbReference type="PATRIC" id="fig|1189611.3.peg.431"/>
<proteinExistence type="inferred from homology"/>
<dbReference type="STRING" id="204799.GCA_001696575_03953"/>
<dbReference type="InterPro" id="IPR055348">
    <property type="entry name" value="DctQ"/>
</dbReference>
<evidence type="ECO:0000259" key="10">
    <source>
        <dbReference type="Pfam" id="PF04290"/>
    </source>
</evidence>
<sequence length="181" mass="19939">MRPASFILGNPGMLELADKLDRINRSVGAAVRWLALAMVLVQFGTVVLRYVYGISFIFMNETVLYLHATLFMLAGGYTLLVDGHVRVDIFYGLCGPRGRARIDVFGALCFLLPSMFMIAWFSWPSVRNSWAIMEGAISVGGIPASFLLKSLIPAFCGLLIIQGFACILRDLARLREENAAA</sequence>
<feature type="transmembrane region" description="Helical" evidence="9">
    <location>
        <begin position="29"/>
        <end position="52"/>
    </location>
</feature>
<feature type="transmembrane region" description="Helical" evidence="9">
    <location>
        <begin position="102"/>
        <end position="123"/>
    </location>
</feature>
<evidence type="ECO:0000313" key="12">
    <source>
        <dbReference type="Proteomes" id="UP000004622"/>
    </source>
</evidence>
<dbReference type="GO" id="GO:0005886">
    <property type="term" value="C:plasma membrane"/>
    <property type="evidence" value="ECO:0007669"/>
    <property type="project" value="UniProtKB-SubCell"/>
</dbReference>
<evidence type="ECO:0000256" key="6">
    <source>
        <dbReference type="ARBA" id="ARBA00022989"/>
    </source>
</evidence>
<evidence type="ECO:0000256" key="5">
    <source>
        <dbReference type="ARBA" id="ARBA00022692"/>
    </source>
</evidence>
<dbReference type="InterPro" id="IPR007387">
    <property type="entry name" value="TRAP_DctQ"/>
</dbReference>
<keyword evidence="6 9" id="KW-1133">Transmembrane helix</keyword>
<keyword evidence="4 9" id="KW-0997">Cell inner membrane</keyword>
<evidence type="ECO:0000256" key="7">
    <source>
        <dbReference type="ARBA" id="ARBA00023136"/>
    </source>
</evidence>
<gene>
    <name evidence="11" type="ORF">A33O_02109</name>
</gene>
<name>I5C719_9HYPH</name>
<dbReference type="EMBL" id="AJXZ01000004">
    <property type="protein sequence ID" value="EIM77621.1"/>
    <property type="molecule type" value="Genomic_DNA"/>
</dbReference>
<evidence type="ECO:0000313" key="11">
    <source>
        <dbReference type="EMBL" id="EIM77621.1"/>
    </source>
</evidence>
<feature type="transmembrane region" description="Helical" evidence="9">
    <location>
        <begin position="143"/>
        <end position="168"/>
    </location>
</feature>
<feature type="domain" description="Tripartite ATP-independent periplasmic transporters DctQ component" evidence="10">
    <location>
        <begin position="38"/>
        <end position="172"/>
    </location>
</feature>
<comment type="subcellular location">
    <subcellularLocation>
        <location evidence="1 9">Cell inner membrane</location>
        <topology evidence="1 9">Multi-pass membrane protein</topology>
    </subcellularLocation>
</comment>
<keyword evidence="5 9" id="KW-0812">Transmembrane</keyword>
<accession>I5C719</accession>
<keyword evidence="7 9" id="KW-0472">Membrane</keyword>
<evidence type="ECO:0000256" key="8">
    <source>
        <dbReference type="ARBA" id="ARBA00038436"/>
    </source>
</evidence>
<comment type="subunit">
    <text evidence="9">The complex comprises the extracytoplasmic solute receptor protein and the two transmembrane proteins.</text>
</comment>